<dbReference type="STRING" id="71139.A0A059CEW0"/>
<name>A0A059CEW0_EUCGR</name>
<dbReference type="EMBL" id="KK198756">
    <property type="protein sequence ID" value="KCW76721.1"/>
    <property type="molecule type" value="Genomic_DNA"/>
</dbReference>
<dbReference type="GO" id="GO:0008270">
    <property type="term" value="F:zinc ion binding"/>
    <property type="evidence" value="ECO:0007669"/>
    <property type="project" value="UniProtKB-KW"/>
</dbReference>
<keyword evidence="1" id="KW-0862">Zinc</keyword>
<evidence type="ECO:0000259" key="2">
    <source>
        <dbReference type="PROSITE" id="PS50119"/>
    </source>
</evidence>
<dbReference type="PANTHER" id="PTHR31065">
    <property type="entry name" value="PLATZ TRANSCRIPTION FACTOR FAMILY PROTEIN"/>
    <property type="match status" value="1"/>
</dbReference>
<keyword evidence="1" id="KW-0479">Metal-binding</keyword>
<keyword evidence="1" id="KW-0863">Zinc-finger</keyword>
<dbReference type="Pfam" id="PF04640">
    <property type="entry name" value="PLATZ"/>
    <property type="match status" value="1"/>
</dbReference>
<dbReference type="InParanoid" id="A0A059CEW0"/>
<sequence>MEMTGDDAMVISSGDDHEEVVPASLRLIAGAAFYIPCKAHPSEECNFYCGVCRVARCKQCRIHHGSKHKMIRAYKFGKYASFQVDDLESEWDVSDICQYFFNNRLVAYVHKRGDRIARSHGQSDPRKCKSCEHRFNRRRQLPDTMFKYCSVACKVQAVTKSFRKRPKKQENPQRAPFY</sequence>
<dbReference type="PROSITE" id="PS50119">
    <property type="entry name" value="ZF_BBOX"/>
    <property type="match status" value="1"/>
</dbReference>
<proteinExistence type="predicted"/>
<dbReference type="Gramene" id="KCW76721">
    <property type="protein sequence ID" value="KCW76721"/>
    <property type="gene ID" value="EUGRSUZ_D01076"/>
</dbReference>
<dbReference type="AlphaFoldDB" id="A0A059CEW0"/>
<evidence type="ECO:0000256" key="1">
    <source>
        <dbReference type="PROSITE-ProRule" id="PRU00024"/>
    </source>
</evidence>
<dbReference type="Gene3D" id="3.30.160.60">
    <property type="entry name" value="Classic Zinc Finger"/>
    <property type="match status" value="1"/>
</dbReference>
<dbReference type="SUPFAM" id="SSF57845">
    <property type="entry name" value="B-box zinc-binding domain"/>
    <property type="match status" value="1"/>
</dbReference>
<dbReference type="PANTHER" id="PTHR31065:SF96">
    <property type="entry name" value="B BOX-TYPE DOMAIN-CONTAINING PROTEIN"/>
    <property type="match status" value="1"/>
</dbReference>
<feature type="domain" description="B box-type" evidence="2">
    <location>
        <begin position="37"/>
        <end position="73"/>
    </location>
</feature>
<dbReference type="InterPro" id="IPR000315">
    <property type="entry name" value="Znf_B-box"/>
</dbReference>
<accession>A0A059CEW0</accession>
<evidence type="ECO:0000313" key="3">
    <source>
        <dbReference type="EMBL" id="KCW76721.1"/>
    </source>
</evidence>
<dbReference type="InterPro" id="IPR006734">
    <property type="entry name" value="PLATZ"/>
</dbReference>
<organism evidence="3">
    <name type="scientific">Eucalyptus grandis</name>
    <name type="common">Flooded gum</name>
    <dbReference type="NCBI Taxonomy" id="71139"/>
    <lineage>
        <taxon>Eukaryota</taxon>
        <taxon>Viridiplantae</taxon>
        <taxon>Streptophyta</taxon>
        <taxon>Embryophyta</taxon>
        <taxon>Tracheophyta</taxon>
        <taxon>Spermatophyta</taxon>
        <taxon>Magnoliopsida</taxon>
        <taxon>eudicotyledons</taxon>
        <taxon>Gunneridae</taxon>
        <taxon>Pentapetalae</taxon>
        <taxon>rosids</taxon>
        <taxon>malvids</taxon>
        <taxon>Myrtales</taxon>
        <taxon>Myrtaceae</taxon>
        <taxon>Myrtoideae</taxon>
        <taxon>Eucalypteae</taxon>
        <taxon>Eucalyptus</taxon>
    </lineage>
</organism>
<gene>
    <name evidence="3" type="ORF">EUGRSUZ_D01076</name>
</gene>
<reference evidence="3" key="1">
    <citation type="submission" date="2013-07" db="EMBL/GenBank/DDBJ databases">
        <title>The genome of Eucalyptus grandis.</title>
        <authorList>
            <person name="Schmutz J."/>
            <person name="Hayes R."/>
            <person name="Myburg A."/>
            <person name="Tuskan G."/>
            <person name="Grattapaglia D."/>
            <person name="Rokhsar D.S."/>
        </authorList>
    </citation>
    <scope>NUCLEOTIDE SEQUENCE</scope>
    <source>
        <tissue evidence="3">Leaf extractions</tissue>
    </source>
</reference>
<protein>
    <recommendedName>
        <fullName evidence="2">B box-type domain-containing protein</fullName>
    </recommendedName>
</protein>